<proteinExistence type="predicted"/>
<feature type="signal peptide" evidence="1">
    <location>
        <begin position="1"/>
        <end position="22"/>
    </location>
</feature>
<accession>A0A452Y8Y5</accession>
<reference evidence="2" key="3">
    <citation type="journal article" date="2017" name="Nature">
        <title>Genome sequence of the progenitor of the wheat D genome Aegilops tauschii.</title>
        <authorList>
            <person name="Luo M.C."/>
            <person name="Gu Y.Q."/>
            <person name="Puiu D."/>
            <person name="Wang H."/>
            <person name="Twardziok S.O."/>
            <person name="Deal K.R."/>
            <person name="Huo N."/>
            <person name="Zhu T."/>
            <person name="Wang L."/>
            <person name="Wang Y."/>
            <person name="McGuire P.E."/>
            <person name="Liu S."/>
            <person name="Long H."/>
            <person name="Ramasamy R.K."/>
            <person name="Rodriguez J.C."/>
            <person name="Van S.L."/>
            <person name="Yuan L."/>
            <person name="Wang Z."/>
            <person name="Xia Z."/>
            <person name="Xiao L."/>
            <person name="Anderson O.D."/>
            <person name="Ouyang S."/>
            <person name="Liang Y."/>
            <person name="Zimin A.V."/>
            <person name="Pertea G."/>
            <person name="Qi P."/>
            <person name="Bennetzen J.L."/>
            <person name="Dai X."/>
            <person name="Dawson M.W."/>
            <person name="Muller H.G."/>
            <person name="Kugler K."/>
            <person name="Rivarola-Duarte L."/>
            <person name="Spannagl M."/>
            <person name="Mayer K.F.X."/>
            <person name="Lu F.H."/>
            <person name="Bevan M.W."/>
            <person name="Leroy P."/>
            <person name="Li P."/>
            <person name="You F.M."/>
            <person name="Sun Q."/>
            <person name="Liu Z."/>
            <person name="Lyons E."/>
            <person name="Wicker T."/>
            <person name="Salzberg S.L."/>
            <person name="Devos K.M."/>
            <person name="Dvorak J."/>
        </authorList>
    </citation>
    <scope>NUCLEOTIDE SEQUENCE [LARGE SCALE GENOMIC DNA]</scope>
    <source>
        <strain evidence="2">cv. AL8/78</strain>
    </source>
</reference>
<dbReference type="EnsemblPlants" id="AET1Gv20339200.20">
    <property type="protein sequence ID" value="AET1Gv20339200.20"/>
    <property type="gene ID" value="AET1Gv20339200"/>
</dbReference>
<dbReference type="Gramene" id="AET1Gv20339200.20">
    <property type="protein sequence ID" value="AET1Gv20339200.20"/>
    <property type="gene ID" value="AET1Gv20339200"/>
</dbReference>
<keyword evidence="1" id="KW-0732">Signal</keyword>
<evidence type="ECO:0000313" key="2">
    <source>
        <dbReference type="EnsemblPlants" id="AET1Gv20339200.20"/>
    </source>
</evidence>
<reference evidence="2" key="5">
    <citation type="journal article" date="2021" name="G3 (Bethesda)">
        <title>Aegilops tauschii genome assembly Aet v5.0 features greater sequence contiguity and improved annotation.</title>
        <authorList>
            <person name="Wang L."/>
            <person name="Zhu T."/>
            <person name="Rodriguez J.C."/>
            <person name="Deal K.R."/>
            <person name="Dubcovsky J."/>
            <person name="McGuire P.E."/>
            <person name="Lux T."/>
            <person name="Spannagl M."/>
            <person name="Mayer K.F.X."/>
            <person name="Baldrich P."/>
            <person name="Meyers B.C."/>
            <person name="Huo N."/>
            <person name="Gu Y.Q."/>
            <person name="Zhou H."/>
            <person name="Devos K.M."/>
            <person name="Bennetzen J.L."/>
            <person name="Unver T."/>
            <person name="Budak H."/>
            <person name="Gulick P.J."/>
            <person name="Galiba G."/>
            <person name="Kalapos B."/>
            <person name="Nelson D.R."/>
            <person name="Li P."/>
            <person name="You F.M."/>
            <person name="Luo M.C."/>
            <person name="Dvorak J."/>
        </authorList>
    </citation>
    <scope>NUCLEOTIDE SEQUENCE [LARGE SCALE GENOMIC DNA]</scope>
    <source>
        <strain evidence="2">cv. AL8/78</strain>
    </source>
</reference>
<feature type="chain" id="PRO_5045270951" evidence="1">
    <location>
        <begin position="23"/>
        <end position="53"/>
    </location>
</feature>
<reference evidence="3" key="1">
    <citation type="journal article" date="2014" name="Science">
        <title>Ancient hybridizations among the ancestral genomes of bread wheat.</title>
        <authorList>
            <consortium name="International Wheat Genome Sequencing Consortium,"/>
            <person name="Marcussen T."/>
            <person name="Sandve S.R."/>
            <person name="Heier L."/>
            <person name="Spannagl M."/>
            <person name="Pfeifer M."/>
            <person name="Jakobsen K.S."/>
            <person name="Wulff B.B."/>
            <person name="Steuernagel B."/>
            <person name="Mayer K.F."/>
            <person name="Olsen O.A."/>
        </authorList>
    </citation>
    <scope>NUCLEOTIDE SEQUENCE [LARGE SCALE GENOMIC DNA]</scope>
    <source>
        <strain evidence="3">cv. AL8/78</strain>
    </source>
</reference>
<protein>
    <submittedName>
        <fullName evidence="2">Uncharacterized protein</fullName>
    </submittedName>
</protein>
<dbReference type="Proteomes" id="UP000015105">
    <property type="component" value="Chromosome 1D"/>
</dbReference>
<dbReference type="AlphaFoldDB" id="A0A452Y8Y5"/>
<organism evidence="2 3">
    <name type="scientific">Aegilops tauschii subsp. strangulata</name>
    <name type="common">Goatgrass</name>
    <dbReference type="NCBI Taxonomy" id="200361"/>
    <lineage>
        <taxon>Eukaryota</taxon>
        <taxon>Viridiplantae</taxon>
        <taxon>Streptophyta</taxon>
        <taxon>Embryophyta</taxon>
        <taxon>Tracheophyta</taxon>
        <taxon>Spermatophyta</taxon>
        <taxon>Magnoliopsida</taxon>
        <taxon>Liliopsida</taxon>
        <taxon>Poales</taxon>
        <taxon>Poaceae</taxon>
        <taxon>BOP clade</taxon>
        <taxon>Pooideae</taxon>
        <taxon>Triticodae</taxon>
        <taxon>Triticeae</taxon>
        <taxon>Triticinae</taxon>
        <taxon>Aegilops</taxon>
    </lineage>
</organism>
<sequence>MPFCHVMTSVFILLASNMTNDCQLCRQLMRRSESFLTAILFIQELIFKRLAFP</sequence>
<evidence type="ECO:0000256" key="1">
    <source>
        <dbReference type="SAM" id="SignalP"/>
    </source>
</evidence>
<name>A0A452Y8Y5_AEGTS</name>
<reference evidence="3" key="2">
    <citation type="journal article" date="2017" name="Nat. Plants">
        <title>The Aegilops tauschii genome reveals multiple impacts of transposons.</title>
        <authorList>
            <person name="Zhao G."/>
            <person name="Zou C."/>
            <person name="Li K."/>
            <person name="Wang K."/>
            <person name="Li T."/>
            <person name="Gao L."/>
            <person name="Zhang X."/>
            <person name="Wang H."/>
            <person name="Yang Z."/>
            <person name="Liu X."/>
            <person name="Jiang W."/>
            <person name="Mao L."/>
            <person name="Kong X."/>
            <person name="Jiao Y."/>
            <person name="Jia J."/>
        </authorList>
    </citation>
    <scope>NUCLEOTIDE SEQUENCE [LARGE SCALE GENOMIC DNA]</scope>
    <source>
        <strain evidence="3">cv. AL8/78</strain>
    </source>
</reference>
<evidence type="ECO:0000313" key="3">
    <source>
        <dbReference type="Proteomes" id="UP000015105"/>
    </source>
</evidence>
<reference evidence="2" key="4">
    <citation type="submission" date="2019-03" db="UniProtKB">
        <authorList>
            <consortium name="EnsemblPlants"/>
        </authorList>
    </citation>
    <scope>IDENTIFICATION</scope>
</reference>
<keyword evidence="3" id="KW-1185">Reference proteome</keyword>